<reference evidence="1" key="1">
    <citation type="submission" date="2013-10" db="EMBL/GenBank/DDBJ databases">
        <title>Antibiotic resistance diversity of beta-lactamase producers in the General Hospital Vienna.</title>
        <authorList>
            <person name="Barisic I."/>
            <person name="Mitteregger D."/>
            <person name="Hirschl A.M."/>
            <person name="Noehammer C."/>
            <person name="Wiesinger-Mayr H."/>
        </authorList>
    </citation>
    <scope>NUCLEOTIDE SEQUENCE [LARGE SCALE GENOMIC DNA]</scope>
    <source>
        <strain evidence="1">IS43</strain>
    </source>
</reference>
<accession>W1DTP1</accession>
<comment type="caution">
    <text evidence="1">The sequence shown here is derived from an EMBL/GenBank/DDBJ whole genome shotgun (WGS) entry which is preliminary data.</text>
</comment>
<dbReference type="AlphaFoldDB" id="W1DTP1"/>
<protein>
    <submittedName>
        <fullName evidence="1">Uncharacterized protein</fullName>
    </submittedName>
</protein>
<organism evidence="1 2">
    <name type="scientific">Klebsiella pneumoniae IS43</name>
    <dbReference type="NCBI Taxonomy" id="1432552"/>
    <lineage>
        <taxon>Bacteria</taxon>
        <taxon>Pseudomonadati</taxon>
        <taxon>Pseudomonadota</taxon>
        <taxon>Gammaproteobacteria</taxon>
        <taxon>Enterobacterales</taxon>
        <taxon>Enterobacteriaceae</taxon>
        <taxon>Klebsiella/Raoultella group</taxon>
        <taxon>Klebsiella</taxon>
        <taxon>Klebsiella pneumoniae complex</taxon>
    </lineage>
</organism>
<sequence>MESALIIRVKCAGYYINNVYVAEIYSYKPPGMMNYINTSPADMNKLLVRS</sequence>
<name>W1DTP1_KLEPN</name>
<dbReference type="Proteomes" id="UP000019183">
    <property type="component" value="Unassembled WGS sequence"/>
</dbReference>
<proteinExistence type="predicted"/>
<keyword evidence="2" id="KW-1185">Reference proteome</keyword>
<dbReference type="EMBL" id="CBWK010000830">
    <property type="protein sequence ID" value="CDL12753.1"/>
    <property type="molecule type" value="Genomic_DNA"/>
</dbReference>
<evidence type="ECO:0000313" key="1">
    <source>
        <dbReference type="EMBL" id="CDL12753.1"/>
    </source>
</evidence>
<evidence type="ECO:0000313" key="2">
    <source>
        <dbReference type="Proteomes" id="UP000019183"/>
    </source>
</evidence>